<evidence type="ECO:0000256" key="8">
    <source>
        <dbReference type="ARBA" id="ARBA00022989"/>
    </source>
</evidence>
<feature type="transmembrane region" description="Helical" evidence="10">
    <location>
        <begin position="441"/>
        <end position="459"/>
    </location>
</feature>
<feature type="transmembrane region" description="Helical" evidence="10">
    <location>
        <begin position="108"/>
        <end position="127"/>
    </location>
</feature>
<evidence type="ECO:0000256" key="2">
    <source>
        <dbReference type="ARBA" id="ARBA00010794"/>
    </source>
</evidence>
<comment type="similarity">
    <text evidence="2">Belongs to the polyprenol kinase family.</text>
</comment>
<feature type="transmembrane region" description="Helical" evidence="10">
    <location>
        <begin position="340"/>
        <end position="361"/>
    </location>
</feature>
<feature type="transmembrane region" description="Helical" evidence="10">
    <location>
        <begin position="471"/>
        <end position="488"/>
    </location>
</feature>
<keyword evidence="12" id="KW-1185">Reference proteome</keyword>
<comment type="subcellular location">
    <subcellularLocation>
        <location evidence="1">Endoplasmic reticulum membrane</location>
        <topology evidence="1">Multi-pass membrane protein</topology>
    </subcellularLocation>
</comment>
<protein>
    <recommendedName>
        <fullName evidence="3">dolichol kinase</fullName>
        <ecNumber evidence="3">2.7.1.108</ecNumber>
    </recommendedName>
</protein>
<evidence type="ECO:0000256" key="10">
    <source>
        <dbReference type="SAM" id="Phobius"/>
    </source>
</evidence>
<feature type="transmembrane region" description="Helical" evidence="10">
    <location>
        <begin position="70"/>
        <end position="88"/>
    </location>
</feature>
<feature type="transmembrane region" description="Helical" evidence="10">
    <location>
        <begin position="553"/>
        <end position="570"/>
    </location>
</feature>
<feature type="transmembrane region" description="Helical" evidence="10">
    <location>
        <begin position="299"/>
        <end position="320"/>
    </location>
</feature>
<keyword evidence="4" id="KW-0808">Transferase</keyword>
<keyword evidence="9 10" id="KW-0472">Membrane</keyword>
<name>A0ABR2MJJ5_9ASPA</name>
<dbReference type="EC" id="2.7.1.108" evidence="3"/>
<evidence type="ECO:0000256" key="7">
    <source>
        <dbReference type="ARBA" id="ARBA00022824"/>
    </source>
</evidence>
<organism evidence="11 12">
    <name type="scientific">Platanthera guangdongensis</name>
    <dbReference type="NCBI Taxonomy" id="2320717"/>
    <lineage>
        <taxon>Eukaryota</taxon>
        <taxon>Viridiplantae</taxon>
        <taxon>Streptophyta</taxon>
        <taxon>Embryophyta</taxon>
        <taxon>Tracheophyta</taxon>
        <taxon>Spermatophyta</taxon>
        <taxon>Magnoliopsida</taxon>
        <taxon>Liliopsida</taxon>
        <taxon>Asparagales</taxon>
        <taxon>Orchidaceae</taxon>
        <taxon>Orchidoideae</taxon>
        <taxon>Orchideae</taxon>
        <taxon>Orchidinae</taxon>
        <taxon>Platanthera</taxon>
    </lineage>
</organism>
<keyword evidence="7" id="KW-0256">Endoplasmic reticulum</keyword>
<evidence type="ECO:0000256" key="5">
    <source>
        <dbReference type="ARBA" id="ARBA00022692"/>
    </source>
</evidence>
<reference evidence="11 12" key="1">
    <citation type="journal article" date="2022" name="Nat. Plants">
        <title>Genomes of leafy and leafless Platanthera orchids illuminate the evolution of mycoheterotrophy.</title>
        <authorList>
            <person name="Li M.H."/>
            <person name="Liu K.W."/>
            <person name="Li Z."/>
            <person name="Lu H.C."/>
            <person name="Ye Q.L."/>
            <person name="Zhang D."/>
            <person name="Wang J.Y."/>
            <person name="Li Y.F."/>
            <person name="Zhong Z.M."/>
            <person name="Liu X."/>
            <person name="Yu X."/>
            <person name="Liu D.K."/>
            <person name="Tu X.D."/>
            <person name="Liu B."/>
            <person name="Hao Y."/>
            <person name="Liao X.Y."/>
            <person name="Jiang Y.T."/>
            <person name="Sun W.H."/>
            <person name="Chen J."/>
            <person name="Chen Y.Q."/>
            <person name="Ai Y."/>
            <person name="Zhai J.W."/>
            <person name="Wu S.S."/>
            <person name="Zhou Z."/>
            <person name="Hsiao Y.Y."/>
            <person name="Wu W.L."/>
            <person name="Chen Y.Y."/>
            <person name="Lin Y.F."/>
            <person name="Hsu J.L."/>
            <person name="Li C.Y."/>
            <person name="Wang Z.W."/>
            <person name="Zhao X."/>
            <person name="Zhong W.Y."/>
            <person name="Ma X.K."/>
            <person name="Ma L."/>
            <person name="Huang J."/>
            <person name="Chen G.Z."/>
            <person name="Huang M.Z."/>
            <person name="Huang L."/>
            <person name="Peng D.H."/>
            <person name="Luo Y.B."/>
            <person name="Zou S.Q."/>
            <person name="Chen S.P."/>
            <person name="Lan S."/>
            <person name="Tsai W.C."/>
            <person name="Van de Peer Y."/>
            <person name="Liu Z.J."/>
        </authorList>
    </citation>
    <scope>NUCLEOTIDE SEQUENCE [LARGE SCALE GENOMIC DNA]</scope>
    <source>
        <strain evidence="11">Lor288</strain>
    </source>
</reference>
<feature type="transmembrane region" description="Helical" evidence="10">
    <location>
        <begin position="207"/>
        <end position="226"/>
    </location>
</feature>
<evidence type="ECO:0000256" key="9">
    <source>
        <dbReference type="ARBA" id="ARBA00023136"/>
    </source>
</evidence>
<evidence type="ECO:0000256" key="1">
    <source>
        <dbReference type="ARBA" id="ARBA00004477"/>
    </source>
</evidence>
<feature type="transmembrane region" description="Helical" evidence="10">
    <location>
        <begin position="147"/>
        <end position="165"/>
    </location>
</feature>
<dbReference type="PANTHER" id="PTHR13205:SF15">
    <property type="entry name" value="DOLICHOL KINASE"/>
    <property type="match status" value="1"/>
</dbReference>
<feature type="transmembrane region" description="Helical" evidence="10">
    <location>
        <begin position="373"/>
        <end position="393"/>
    </location>
</feature>
<feature type="transmembrane region" description="Helical" evidence="10">
    <location>
        <begin position="246"/>
        <end position="267"/>
    </location>
</feature>
<evidence type="ECO:0000313" key="12">
    <source>
        <dbReference type="Proteomes" id="UP001412067"/>
    </source>
</evidence>
<feature type="transmembrane region" description="Helical" evidence="10">
    <location>
        <begin position="399"/>
        <end position="420"/>
    </location>
</feature>
<comment type="caution">
    <text evidence="11">The sequence shown here is derived from an EMBL/GenBank/DDBJ whole genome shotgun (WGS) entry which is preliminary data.</text>
</comment>
<feature type="transmembrane region" description="Helical" evidence="10">
    <location>
        <begin position="171"/>
        <end position="195"/>
    </location>
</feature>
<gene>
    <name evidence="11" type="ORF">KSP40_PGU003432</name>
</gene>
<evidence type="ECO:0000256" key="3">
    <source>
        <dbReference type="ARBA" id="ARBA00012132"/>
    </source>
</evidence>
<proteinExistence type="inferred from homology"/>
<sequence>MSGLLDLWNGERVVVFLFVSRILFSVPSALGYEGVALILLAGAGLVVEIFVENSSAVLDQFKTRSGASSGILIATVTLPSLMLSRLIQVSRAVSDHEIGPEWFSYFSLQFWAACSCCFAVVSFFYFIVQYCCNSTSCLHLPRPRASICSLFCMVYVLLCYLSSAKKSSSDWYVIMNLAWLFCYGLATVILMKHIVRTFPSSASIGEALLVSSGIILYFGDLCANVLSKMNLISQSQIYNSLEHGSVNEVSTIVQGVLACLLIFPIFYKLVIQMLKSTNFDTAEVQVVHRWMHRRIGSSIVFYASLLITLTMVAPALIYFVEDFHMHPVLWVLGFLFKEPLRRVSLCLYWVFVVCVSVFRFYDISKNSRTERILLRKYYHLVAVLIFVPAVIFEPDFLDLAFGAALAAFLILEMMRVWKIWPFGHMLHQFMNAFTDHRDSEILIVSHFSLLLGCAIPKWMCSGFNDRPLAPFAGILSLGIGDTMASMVGHKYGVLRWSKTGRKTIEGTAAGITSVLASCSILVPVLAASGGYIYSKHWASLVAAVTLTGLMEAYTAQLDNAFIPLLFYTLLCL</sequence>
<dbReference type="Proteomes" id="UP001412067">
    <property type="component" value="Unassembled WGS sequence"/>
</dbReference>
<feature type="transmembrane region" description="Helical" evidence="10">
    <location>
        <begin position="36"/>
        <end position="58"/>
    </location>
</feature>
<feature type="transmembrane region" description="Helical" evidence="10">
    <location>
        <begin position="12"/>
        <end position="30"/>
    </location>
</feature>
<keyword evidence="8 10" id="KW-1133">Transmembrane helix</keyword>
<keyword evidence="5 10" id="KW-0812">Transmembrane</keyword>
<evidence type="ECO:0000256" key="4">
    <source>
        <dbReference type="ARBA" id="ARBA00022679"/>
    </source>
</evidence>
<dbReference type="PANTHER" id="PTHR13205">
    <property type="entry name" value="TRANSMEMBRANE PROTEIN 15-RELATED"/>
    <property type="match status" value="1"/>
</dbReference>
<evidence type="ECO:0000313" key="11">
    <source>
        <dbReference type="EMBL" id="KAK8964215.1"/>
    </source>
</evidence>
<dbReference type="InterPro" id="IPR032974">
    <property type="entry name" value="Polypren_kinase"/>
</dbReference>
<accession>A0ABR2MJJ5</accession>
<feature type="transmembrane region" description="Helical" evidence="10">
    <location>
        <begin position="509"/>
        <end position="533"/>
    </location>
</feature>
<dbReference type="EMBL" id="JBBWWR010000007">
    <property type="protein sequence ID" value="KAK8964215.1"/>
    <property type="molecule type" value="Genomic_DNA"/>
</dbReference>
<evidence type="ECO:0000256" key="6">
    <source>
        <dbReference type="ARBA" id="ARBA00022777"/>
    </source>
</evidence>
<keyword evidence="6" id="KW-0418">Kinase</keyword>